<protein>
    <submittedName>
        <fullName evidence="1">Uncharacterized protein</fullName>
    </submittedName>
</protein>
<organism evidence="1 2">
    <name type="scientific">Herminiimonas arsenicoxydans</name>
    <dbReference type="NCBI Taxonomy" id="204773"/>
    <lineage>
        <taxon>Bacteria</taxon>
        <taxon>Pseudomonadati</taxon>
        <taxon>Pseudomonadota</taxon>
        <taxon>Betaproteobacteria</taxon>
        <taxon>Burkholderiales</taxon>
        <taxon>Oxalobacteraceae</taxon>
        <taxon>Herminiimonas</taxon>
    </lineage>
</organism>
<dbReference type="Proteomes" id="UP000006697">
    <property type="component" value="Chromosome"/>
</dbReference>
<dbReference type="KEGG" id="har:HEAR1390"/>
<sequence>MPSSCKKGIWGEAALAAGLWDEFVIGTFQLQNGVILEPSVSRTKLKQKFCACAPYSNAAMAGLQHAKAVFQVICICKRYVSLMQVSRKVLVAHSTRLPNTRNVHTHSINNY</sequence>
<proteinExistence type="predicted"/>
<evidence type="ECO:0000313" key="2">
    <source>
        <dbReference type="Proteomes" id="UP000006697"/>
    </source>
</evidence>
<dbReference type="EMBL" id="CU207211">
    <property type="protein sequence ID" value="CAL61562.1"/>
    <property type="molecule type" value="Genomic_DNA"/>
</dbReference>
<dbReference type="AlphaFoldDB" id="A4G4X5"/>
<evidence type="ECO:0000313" key="1">
    <source>
        <dbReference type="EMBL" id="CAL61562.1"/>
    </source>
</evidence>
<name>A4G4X5_HERAR</name>
<accession>A4G4X5</accession>
<keyword evidence="2" id="KW-1185">Reference proteome</keyword>
<dbReference type="HOGENOM" id="CLU_2154885_0_0_4"/>
<reference evidence="1 2" key="1">
    <citation type="journal article" date="2007" name="PLoS Genet.">
        <title>A tale of two oxidation states: bacterial colonization of arsenic-rich environments.</title>
        <authorList>
            <person name="Muller D."/>
            <person name="Medigue C."/>
            <person name="Koechler S."/>
            <person name="Barbe V."/>
            <person name="Barakat M."/>
            <person name="Talla E."/>
            <person name="Bonnefoy V."/>
            <person name="Krin E."/>
            <person name="Arsene-Ploetze F."/>
            <person name="Carapito C."/>
            <person name="Chandler M."/>
            <person name="Cournoyer B."/>
            <person name="Cruveiller S."/>
            <person name="Dossat C."/>
            <person name="Duval S."/>
            <person name="Heymann M."/>
            <person name="Leize E."/>
            <person name="Lieutaud A."/>
            <person name="Lievremont D."/>
            <person name="Makita Y."/>
            <person name="Mangenot S."/>
            <person name="Nitschke W."/>
            <person name="Ortet P."/>
            <person name="Perdrial N."/>
            <person name="Schoepp B."/>
            <person name="Siguier N."/>
            <person name="Simeonova D.D."/>
            <person name="Rouy Z."/>
            <person name="Segurens B."/>
            <person name="Turlin E."/>
            <person name="Vallenet D."/>
            <person name="Van Dorsselaer A."/>
            <person name="Weiss S."/>
            <person name="Weissenbach J."/>
            <person name="Lett M.C."/>
            <person name="Danchin A."/>
            <person name="Bertin P.N."/>
        </authorList>
    </citation>
    <scope>NUCLEOTIDE SEQUENCE [LARGE SCALE GENOMIC DNA]</scope>
    <source>
        <strain evidence="2">ULPAs1</strain>
    </source>
</reference>
<gene>
    <name evidence="1" type="ordered locus">HEAR1390</name>
</gene>
<dbReference type="STRING" id="204773.HEAR1390"/>